<dbReference type="EMBL" id="JTDY01000175">
    <property type="protein sequence ID" value="KOB78440.1"/>
    <property type="molecule type" value="Genomic_DNA"/>
</dbReference>
<reference evidence="17 18" key="1">
    <citation type="journal article" date="2015" name="Genome Biol. Evol.">
        <title>The genome of winter moth (Operophtera brumata) provides a genomic perspective on sexual dimorphism and phenology.</title>
        <authorList>
            <person name="Derks M.F."/>
            <person name="Smit S."/>
            <person name="Salis L."/>
            <person name="Schijlen E."/>
            <person name="Bossers A."/>
            <person name="Mateman C."/>
            <person name="Pijl A.S."/>
            <person name="de Ridder D."/>
            <person name="Groenen M.A."/>
            <person name="Visser M.E."/>
            <person name="Megens H.J."/>
        </authorList>
    </citation>
    <scope>NUCLEOTIDE SEQUENCE [LARGE SCALE GENOMIC DNA]</scope>
    <source>
        <strain evidence="17">WM2013NL</strain>
        <tissue evidence="17">Head and thorax</tissue>
    </source>
</reference>
<dbReference type="EC" id="1.14.14.1" evidence="5"/>
<keyword evidence="11 15" id="KW-0408">Iron</keyword>
<evidence type="ECO:0000256" key="14">
    <source>
        <dbReference type="ARBA" id="ARBA00047827"/>
    </source>
</evidence>
<evidence type="ECO:0000256" key="2">
    <source>
        <dbReference type="ARBA" id="ARBA00004174"/>
    </source>
</evidence>
<comment type="similarity">
    <text evidence="4">Belongs to the cytochrome P450 family.</text>
</comment>
<comment type="cofactor">
    <cofactor evidence="1 15">
        <name>heme</name>
        <dbReference type="ChEBI" id="CHEBI:30413"/>
    </cofactor>
</comment>
<gene>
    <name evidence="17" type="ORF">OBRU01_02350</name>
</gene>
<evidence type="ECO:0000256" key="3">
    <source>
        <dbReference type="ARBA" id="ARBA00004406"/>
    </source>
</evidence>
<evidence type="ECO:0000256" key="10">
    <source>
        <dbReference type="ARBA" id="ARBA00023002"/>
    </source>
</evidence>
<evidence type="ECO:0000313" key="17">
    <source>
        <dbReference type="EMBL" id="KOB78440.1"/>
    </source>
</evidence>
<evidence type="ECO:0000256" key="1">
    <source>
        <dbReference type="ARBA" id="ARBA00001971"/>
    </source>
</evidence>
<dbReference type="GO" id="GO:0016712">
    <property type="term" value="F:oxidoreductase activity, acting on paired donors, with incorporation or reduction of molecular oxygen, reduced flavin or flavoprotein as one donor, and incorporation of one atom of oxygen"/>
    <property type="evidence" value="ECO:0007669"/>
    <property type="project" value="UniProtKB-EC"/>
</dbReference>
<evidence type="ECO:0000256" key="13">
    <source>
        <dbReference type="ARBA" id="ARBA00023136"/>
    </source>
</evidence>
<evidence type="ECO:0000256" key="9">
    <source>
        <dbReference type="ARBA" id="ARBA00022848"/>
    </source>
</evidence>
<evidence type="ECO:0000256" key="4">
    <source>
        <dbReference type="ARBA" id="ARBA00010617"/>
    </source>
</evidence>
<keyword evidence="8" id="KW-0256">Endoplasmic reticulum</keyword>
<keyword evidence="9" id="KW-0492">Microsome</keyword>
<dbReference type="GO" id="GO:0020037">
    <property type="term" value="F:heme binding"/>
    <property type="evidence" value="ECO:0007669"/>
    <property type="project" value="InterPro"/>
</dbReference>
<evidence type="ECO:0000256" key="5">
    <source>
        <dbReference type="ARBA" id="ARBA00012109"/>
    </source>
</evidence>
<dbReference type="PANTHER" id="PTHR24292">
    <property type="entry name" value="CYTOCHROME P450"/>
    <property type="match status" value="1"/>
</dbReference>
<dbReference type="InterPro" id="IPR050476">
    <property type="entry name" value="Insect_CytP450_Detox"/>
</dbReference>
<dbReference type="InterPro" id="IPR002401">
    <property type="entry name" value="Cyt_P450_E_grp-I"/>
</dbReference>
<comment type="subcellular location">
    <subcellularLocation>
        <location evidence="3">Endoplasmic reticulum membrane</location>
        <topology evidence="3">Peripheral membrane protein</topology>
    </subcellularLocation>
    <subcellularLocation>
        <location evidence="2">Microsome membrane</location>
        <topology evidence="2">Peripheral membrane protein</topology>
    </subcellularLocation>
</comment>
<dbReference type="GO" id="GO:0005506">
    <property type="term" value="F:iron ion binding"/>
    <property type="evidence" value="ECO:0007669"/>
    <property type="project" value="InterPro"/>
</dbReference>
<feature type="coiled-coil region" evidence="16">
    <location>
        <begin position="178"/>
        <end position="209"/>
    </location>
</feature>
<dbReference type="InterPro" id="IPR017972">
    <property type="entry name" value="Cyt_P450_CS"/>
</dbReference>
<keyword evidence="6 15" id="KW-0349">Heme</keyword>
<evidence type="ECO:0000256" key="15">
    <source>
        <dbReference type="PIRSR" id="PIRSR602401-1"/>
    </source>
</evidence>
<dbReference type="InterPro" id="IPR001128">
    <property type="entry name" value="Cyt_P450"/>
</dbReference>
<comment type="catalytic activity">
    <reaction evidence="14">
        <text>an organic molecule + reduced [NADPH--hemoprotein reductase] + O2 = an alcohol + oxidized [NADPH--hemoprotein reductase] + H2O + H(+)</text>
        <dbReference type="Rhea" id="RHEA:17149"/>
        <dbReference type="Rhea" id="RHEA-COMP:11964"/>
        <dbReference type="Rhea" id="RHEA-COMP:11965"/>
        <dbReference type="ChEBI" id="CHEBI:15377"/>
        <dbReference type="ChEBI" id="CHEBI:15378"/>
        <dbReference type="ChEBI" id="CHEBI:15379"/>
        <dbReference type="ChEBI" id="CHEBI:30879"/>
        <dbReference type="ChEBI" id="CHEBI:57618"/>
        <dbReference type="ChEBI" id="CHEBI:58210"/>
        <dbReference type="ChEBI" id="CHEBI:142491"/>
        <dbReference type="EC" id="1.14.14.1"/>
    </reaction>
</comment>
<evidence type="ECO:0000256" key="6">
    <source>
        <dbReference type="ARBA" id="ARBA00022617"/>
    </source>
</evidence>
<protein>
    <recommendedName>
        <fullName evidence="5">unspecific monooxygenase</fullName>
        <ecNumber evidence="5">1.14.14.1</ecNumber>
    </recommendedName>
</protein>
<evidence type="ECO:0000256" key="12">
    <source>
        <dbReference type="ARBA" id="ARBA00023033"/>
    </source>
</evidence>
<dbReference type="Proteomes" id="UP000037510">
    <property type="component" value="Unassembled WGS sequence"/>
</dbReference>
<dbReference type="Pfam" id="PF00067">
    <property type="entry name" value="p450"/>
    <property type="match status" value="3"/>
</dbReference>
<dbReference type="PRINTS" id="PR00463">
    <property type="entry name" value="EP450I"/>
</dbReference>
<keyword evidence="18" id="KW-1185">Reference proteome</keyword>
<organism evidence="17 18">
    <name type="scientific">Operophtera brumata</name>
    <name type="common">Winter moth</name>
    <name type="synonym">Phalaena brumata</name>
    <dbReference type="NCBI Taxonomy" id="104452"/>
    <lineage>
        <taxon>Eukaryota</taxon>
        <taxon>Metazoa</taxon>
        <taxon>Ecdysozoa</taxon>
        <taxon>Arthropoda</taxon>
        <taxon>Hexapoda</taxon>
        <taxon>Insecta</taxon>
        <taxon>Pterygota</taxon>
        <taxon>Neoptera</taxon>
        <taxon>Endopterygota</taxon>
        <taxon>Lepidoptera</taxon>
        <taxon>Glossata</taxon>
        <taxon>Ditrysia</taxon>
        <taxon>Geometroidea</taxon>
        <taxon>Geometridae</taxon>
        <taxon>Larentiinae</taxon>
        <taxon>Operophtera</taxon>
    </lineage>
</organism>
<name>A0A0L7LSI1_OPEBR</name>
<dbReference type="PANTHER" id="PTHR24292:SF104">
    <property type="entry name" value="CYTOCHROME P450 308A1-RELATED"/>
    <property type="match status" value="1"/>
</dbReference>
<keyword evidence="12" id="KW-0503">Monooxygenase</keyword>
<dbReference type="AlphaFoldDB" id="A0A0L7LSI1"/>
<evidence type="ECO:0000256" key="16">
    <source>
        <dbReference type="SAM" id="Coils"/>
    </source>
</evidence>
<evidence type="ECO:0000313" key="18">
    <source>
        <dbReference type="Proteomes" id="UP000037510"/>
    </source>
</evidence>
<keyword evidence="13" id="KW-0472">Membrane</keyword>
<accession>A0A0L7LSI1</accession>
<evidence type="ECO:0000256" key="11">
    <source>
        <dbReference type="ARBA" id="ARBA00023004"/>
    </source>
</evidence>
<evidence type="ECO:0000256" key="7">
    <source>
        <dbReference type="ARBA" id="ARBA00022723"/>
    </source>
</evidence>
<dbReference type="PROSITE" id="PS00086">
    <property type="entry name" value="CYTOCHROME_P450"/>
    <property type="match status" value="1"/>
</dbReference>
<proteinExistence type="inferred from homology"/>
<keyword evidence="16" id="KW-0175">Coiled coil</keyword>
<keyword evidence="10" id="KW-0560">Oxidoreductase</keyword>
<dbReference type="STRING" id="104452.A0A0L7LSI1"/>
<evidence type="ECO:0000256" key="8">
    <source>
        <dbReference type="ARBA" id="ARBA00022824"/>
    </source>
</evidence>
<dbReference type="GO" id="GO:0005789">
    <property type="term" value="C:endoplasmic reticulum membrane"/>
    <property type="evidence" value="ECO:0007669"/>
    <property type="project" value="UniProtKB-SubCell"/>
</dbReference>
<dbReference type="SUPFAM" id="SSF48264">
    <property type="entry name" value="Cytochrome P450"/>
    <property type="match status" value="2"/>
</dbReference>
<feature type="binding site" description="axial binding residue" evidence="15">
    <location>
        <position position="354"/>
    </location>
    <ligand>
        <name>heme</name>
        <dbReference type="ChEBI" id="CHEBI:30413"/>
    </ligand>
    <ligandPart>
        <name>Fe</name>
        <dbReference type="ChEBI" id="CHEBI:18248"/>
    </ligandPart>
</feature>
<dbReference type="InterPro" id="IPR036396">
    <property type="entry name" value="Cyt_P450_sf"/>
</dbReference>
<keyword evidence="7 15" id="KW-0479">Metal-binding</keyword>
<dbReference type="Gene3D" id="1.10.630.10">
    <property type="entry name" value="Cytochrome P450"/>
    <property type="match status" value="3"/>
</dbReference>
<comment type="caution">
    <text evidence="17">The sequence shown here is derived from an EMBL/GenBank/DDBJ whole genome shotgun (WGS) entry which is preliminary data.</text>
</comment>
<sequence length="711" mass="81178">MLLVLAGIVVASLLLWWQLQWRRLRNYWAERGVPHEPPHPILGSLTFLQRENPRLTAVFTAAKLRSLEGLVRGKAADLVQRIGDEMKRDPDLLDLRNICTDYSTDVIGEAAFGIKSESALTGDSVIRKITKDFMQFSVFRGLAWSSIFFFPALVDIFRKLFKLMVEQRGGLDRPVAENRDLLDALINMRQDAAKENEEMSEELLLAQAAIFLQGGFDTSGGALTWMIYELAHQPQLQERLYEELKAATDQVGTEKLDSTQLAELPYMNAVIKETLRKWTPMGWLDRIASRDYKLDERLTVRSGTVLYVNAYGLQWDPDHFPEPERFQPDRFLPENERSIKPYTYMPFGEGPRICIGNYENCTATPLARSNLHAYSVRPVPGAPTPNQASIEKKGMLLMPDQKITAHWLRRLYSEFKSPYVGIWVFWRPGLVVNSPELAKRVLVKDADNFRNRYLASGKSDPIGSLNLFTSDDPLWSSVRRRLTAVFTASKLRSLQGLTRLKADDLTERINHEMTKEHDLFNLRVNYTTDVIGESAFGVKSEATKTGDSVIRKVTKDFMKFGVFRGLSWSSIFFFPKLMSEDLLLAQAAIFLQGGFDTSGAALTWTIYELAHQPHLQDRLYQELLDAKDKYGTVNLDSTQLAELTYLNAVVKETLRKFMPMGWLDRIAAKDYKVDDKLTIPAGTVVYVNALGMHWDPDYFPEPEIYDPDRKR</sequence>
<dbReference type="PRINTS" id="PR00385">
    <property type="entry name" value="P450"/>
</dbReference>